<name>A0ABQ9GSD3_9NEOP</name>
<keyword evidence="3" id="KW-1185">Reference proteome</keyword>
<proteinExistence type="predicted"/>
<evidence type="ECO:0000313" key="3">
    <source>
        <dbReference type="Proteomes" id="UP001159363"/>
    </source>
</evidence>
<feature type="region of interest" description="Disordered" evidence="1">
    <location>
        <begin position="1"/>
        <end position="28"/>
    </location>
</feature>
<dbReference type="EMBL" id="JARBHB010000009">
    <property type="protein sequence ID" value="KAJ8874952.1"/>
    <property type="molecule type" value="Genomic_DNA"/>
</dbReference>
<feature type="compositionally biased region" description="Polar residues" evidence="1">
    <location>
        <begin position="8"/>
        <end position="27"/>
    </location>
</feature>
<organism evidence="2 3">
    <name type="scientific">Dryococelus australis</name>
    <dbReference type="NCBI Taxonomy" id="614101"/>
    <lineage>
        <taxon>Eukaryota</taxon>
        <taxon>Metazoa</taxon>
        <taxon>Ecdysozoa</taxon>
        <taxon>Arthropoda</taxon>
        <taxon>Hexapoda</taxon>
        <taxon>Insecta</taxon>
        <taxon>Pterygota</taxon>
        <taxon>Neoptera</taxon>
        <taxon>Polyneoptera</taxon>
        <taxon>Phasmatodea</taxon>
        <taxon>Verophasmatodea</taxon>
        <taxon>Anareolatae</taxon>
        <taxon>Phasmatidae</taxon>
        <taxon>Eurycanthinae</taxon>
        <taxon>Dryococelus</taxon>
    </lineage>
</organism>
<gene>
    <name evidence="2" type="ORF">PR048_022842</name>
</gene>
<protein>
    <submittedName>
        <fullName evidence="2">Uncharacterized protein</fullName>
    </submittedName>
</protein>
<evidence type="ECO:0000256" key="1">
    <source>
        <dbReference type="SAM" id="MobiDB-lite"/>
    </source>
</evidence>
<evidence type="ECO:0000313" key="2">
    <source>
        <dbReference type="EMBL" id="KAJ8874952.1"/>
    </source>
</evidence>
<dbReference type="Proteomes" id="UP001159363">
    <property type="component" value="Chromosome 8"/>
</dbReference>
<feature type="region of interest" description="Disordered" evidence="1">
    <location>
        <begin position="99"/>
        <end position="133"/>
    </location>
</feature>
<sequence length="820" mass="89526">MSVASAGSVASNPDAKTSLVSDTSAVDSTPIRVLESSMEQHRNERAWETGYPLENPPASGIVQQDSHMRKSGNPAAVCSAAQVRPEQTRAARAPCLHLPARPRLPPRVTAERAAANQDEADSVAARRRQPATEKNKNKYHRLVLKQLVQLVAAQRIASKYCRTSSRWQITWMGPPSCMRSSSRKRLIKKPSCVCEGGLLANGIQIRYASSHSGAFPKARLHQCFARRGYERVVSRVSVVPSAPTLLGLVGGRSALPASGSPFTKQTSALSLGRLAMFSWSMPGCCAIFLSHSYYCPYRAANSSTRGVCSAKVVHKLSGSLLRSGPKPSSFPSLHECNYQALEIFKRLLWWSGNCGVVLNFEVLRADEGEARRVWSCVGMERRRKREITEKTRLPVESSGTILSCQSLDPNPFFLGGSRVVLSTTSQRALDVCNCRTNNRPVRKLAPNPVAPSLISNWLHGEAAANEQKTEDLKYIGLWSLAYGSFKTRYLPAPGYCDSSLRWDPTRKVSGNTVLVAGCMPFSEAGGVIHSSGRDSNQRQLRRRCAAPRGGGGGCPWARCVSGCEGGRRWEGGLCGSVGTRVEQRSKVTSASPPPPFPVCITHVCSSRQYRPRAHTSAHPTRTHGSTIARRCYLAELERDTTHRHQLWIETCKNRLRANKRALRNCVVQSRAIQTERVSLHIYAAANGETTLVRVYTALLQYYIHTTAVVPPLAASAISACDCTSQDSVTPTLNLRDSLALDDSETIADLQGNKLDSTVVCENMPILTAHWLSAATVEGDDWASVLQEVLNTLWTSGLSDLNTSILNSSLSQNESANFSGL</sequence>
<accession>A0ABQ9GSD3</accession>
<comment type="caution">
    <text evidence="2">The sequence shown here is derived from an EMBL/GenBank/DDBJ whole genome shotgun (WGS) entry which is preliminary data.</text>
</comment>
<reference evidence="2 3" key="1">
    <citation type="submission" date="2023-02" db="EMBL/GenBank/DDBJ databases">
        <title>LHISI_Scaffold_Assembly.</title>
        <authorList>
            <person name="Stuart O.P."/>
            <person name="Cleave R."/>
            <person name="Magrath M.J.L."/>
            <person name="Mikheyev A.S."/>
        </authorList>
    </citation>
    <scope>NUCLEOTIDE SEQUENCE [LARGE SCALE GENOMIC DNA]</scope>
    <source>
        <strain evidence="2">Daus_M_001</strain>
        <tissue evidence="2">Leg muscle</tissue>
    </source>
</reference>